<evidence type="ECO:0000313" key="7">
    <source>
        <dbReference type="Proteomes" id="UP000652074"/>
    </source>
</evidence>
<keyword evidence="7" id="KW-1185">Reference proteome</keyword>
<keyword evidence="1" id="KW-0001">2Fe-2S</keyword>
<dbReference type="PANTHER" id="PTHR21496:SF23">
    <property type="entry name" value="3-PHENYLPROPIONATE_CINNAMIC ACID DIOXYGENASE FERREDOXIN SUBUNIT"/>
    <property type="match status" value="1"/>
</dbReference>
<sequence>MADWVDVAKLDEFGDGTVRVVALDDGREVAVFNVGGRFHAIEDRCSHEEETLSWGVVEGDEVICPRHGARFSLVTGAALTPPACEPVATFAVRVEGGVVQVDAASAR</sequence>
<dbReference type="SUPFAM" id="SSF50022">
    <property type="entry name" value="ISP domain"/>
    <property type="match status" value="1"/>
</dbReference>
<keyword evidence="3" id="KW-0408">Iron</keyword>
<evidence type="ECO:0000256" key="4">
    <source>
        <dbReference type="ARBA" id="ARBA00023014"/>
    </source>
</evidence>
<dbReference type="CDD" id="cd03528">
    <property type="entry name" value="Rieske_RO_ferredoxin"/>
    <property type="match status" value="1"/>
</dbReference>
<gene>
    <name evidence="6" type="ORF">GPA26_12460</name>
</gene>
<dbReference type="Gene3D" id="2.102.10.10">
    <property type="entry name" value="Rieske [2Fe-2S] iron-sulphur domain"/>
    <property type="match status" value="1"/>
</dbReference>
<proteinExistence type="predicted"/>
<evidence type="ECO:0000256" key="3">
    <source>
        <dbReference type="ARBA" id="ARBA00023004"/>
    </source>
</evidence>
<dbReference type="InterPro" id="IPR036922">
    <property type="entry name" value="Rieske_2Fe-2S_sf"/>
</dbReference>
<accession>A0ABX1MMV8</accession>
<name>A0ABX1MMV8_9RHOO</name>
<keyword evidence="4" id="KW-0411">Iron-sulfur</keyword>
<organism evidence="6 7">
    <name type="scientific">Aromatoleum petrolei</name>
    <dbReference type="NCBI Taxonomy" id="76116"/>
    <lineage>
        <taxon>Bacteria</taxon>
        <taxon>Pseudomonadati</taxon>
        <taxon>Pseudomonadota</taxon>
        <taxon>Betaproteobacteria</taxon>
        <taxon>Rhodocyclales</taxon>
        <taxon>Rhodocyclaceae</taxon>
        <taxon>Aromatoleum</taxon>
    </lineage>
</organism>
<dbReference type="RefSeq" id="WP_169206662.1">
    <property type="nucleotide sequence ID" value="NZ_CP059560.1"/>
</dbReference>
<protein>
    <submittedName>
        <fullName evidence="6">Rieske 2Fe-2S domain-containing protein</fullName>
    </submittedName>
</protein>
<evidence type="ECO:0000313" key="6">
    <source>
        <dbReference type="EMBL" id="NMF89284.1"/>
    </source>
</evidence>
<evidence type="ECO:0000256" key="2">
    <source>
        <dbReference type="ARBA" id="ARBA00022723"/>
    </source>
</evidence>
<reference evidence="6 7" key="1">
    <citation type="submission" date="2019-12" db="EMBL/GenBank/DDBJ databases">
        <title>Comparative genomics gives insights into the taxonomy of the Azoarcus-Aromatoleum group and reveals separate origins of nif in the plant-associated Azoarcus and non-plant-associated Aromatoleum sub-groups.</title>
        <authorList>
            <person name="Lafos M."/>
            <person name="Maluk M."/>
            <person name="Batista M."/>
            <person name="Junghare M."/>
            <person name="Carmona M."/>
            <person name="Faoro H."/>
            <person name="Cruz L.M."/>
            <person name="Battistoni F."/>
            <person name="De Souza E."/>
            <person name="Pedrosa F."/>
            <person name="Chen W.-M."/>
            <person name="Poole P.S."/>
            <person name="Dixon R.A."/>
            <person name="James E.K."/>
        </authorList>
    </citation>
    <scope>NUCLEOTIDE SEQUENCE [LARGE SCALE GENOMIC DNA]</scope>
    <source>
        <strain evidence="6 7">ToN1</strain>
    </source>
</reference>
<dbReference type="PROSITE" id="PS51296">
    <property type="entry name" value="RIESKE"/>
    <property type="match status" value="1"/>
</dbReference>
<dbReference type="EMBL" id="WTVR01000022">
    <property type="protein sequence ID" value="NMF89284.1"/>
    <property type="molecule type" value="Genomic_DNA"/>
</dbReference>
<feature type="domain" description="Rieske" evidence="5">
    <location>
        <begin position="5"/>
        <end position="101"/>
    </location>
</feature>
<evidence type="ECO:0000256" key="1">
    <source>
        <dbReference type="ARBA" id="ARBA00022714"/>
    </source>
</evidence>
<keyword evidence="2" id="KW-0479">Metal-binding</keyword>
<evidence type="ECO:0000259" key="5">
    <source>
        <dbReference type="PROSITE" id="PS51296"/>
    </source>
</evidence>
<dbReference type="InterPro" id="IPR017941">
    <property type="entry name" value="Rieske_2Fe-2S"/>
</dbReference>
<dbReference type="Pfam" id="PF00355">
    <property type="entry name" value="Rieske"/>
    <property type="match status" value="1"/>
</dbReference>
<dbReference type="Proteomes" id="UP000652074">
    <property type="component" value="Unassembled WGS sequence"/>
</dbReference>
<dbReference type="PANTHER" id="PTHR21496">
    <property type="entry name" value="FERREDOXIN-RELATED"/>
    <property type="match status" value="1"/>
</dbReference>
<comment type="caution">
    <text evidence="6">The sequence shown here is derived from an EMBL/GenBank/DDBJ whole genome shotgun (WGS) entry which is preliminary data.</text>
</comment>